<keyword evidence="3" id="KW-0547">Nucleotide-binding</keyword>
<comment type="caution">
    <text evidence="10">The sequence shown here is derived from an EMBL/GenBank/DDBJ whole genome shotgun (WGS) entry which is preliminary data.</text>
</comment>
<keyword evidence="4" id="KW-0067">ATP-binding</keyword>
<feature type="transmembrane region" description="Helical" evidence="7">
    <location>
        <begin position="159"/>
        <end position="178"/>
    </location>
</feature>
<reference evidence="10" key="2">
    <citation type="submission" date="2021-04" db="EMBL/GenBank/DDBJ databases">
        <authorList>
            <person name="Gilroy R."/>
        </authorList>
    </citation>
    <scope>NUCLEOTIDE SEQUENCE</scope>
    <source>
        <strain evidence="10">CHK169-2315</strain>
    </source>
</reference>
<feature type="transmembrane region" description="Helical" evidence="7">
    <location>
        <begin position="269"/>
        <end position="290"/>
    </location>
</feature>
<dbReference type="InterPro" id="IPR027417">
    <property type="entry name" value="P-loop_NTPase"/>
</dbReference>
<dbReference type="PROSITE" id="PS00211">
    <property type="entry name" value="ABC_TRANSPORTER_1"/>
    <property type="match status" value="1"/>
</dbReference>
<dbReference type="EMBL" id="DXHX01000159">
    <property type="protein sequence ID" value="HIV75594.1"/>
    <property type="molecule type" value="Genomic_DNA"/>
</dbReference>
<reference evidence="10" key="1">
    <citation type="journal article" date="2021" name="PeerJ">
        <title>Extensive microbial diversity within the chicken gut microbiome revealed by metagenomics and culture.</title>
        <authorList>
            <person name="Gilroy R."/>
            <person name="Ravi A."/>
            <person name="Getino M."/>
            <person name="Pursley I."/>
            <person name="Horton D.L."/>
            <person name="Alikhan N.F."/>
            <person name="Baker D."/>
            <person name="Gharbi K."/>
            <person name="Hall N."/>
            <person name="Watson M."/>
            <person name="Adriaenssens E.M."/>
            <person name="Foster-Nyarko E."/>
            <person name="Jarju S."/>
            <person name="Secka A."/>
            <person name="Antonio M."/>
            <person name="Oren A."/>
            <person name="Chaudhuri R.R."/>
            <person name="La Ragione R."/>
            <person name="Hildebrand F."/>
            <person name="Pallen M.J."/>
        </authorList>
    </citation>
    <scope>NUCLEOTIDE SEQUENCE</scope>
    <source>
        <strain evidence="10">CHK169-2315</strain>
    </source>
</reference>
<dbReference type="Gene3D" id="3.40.50.300">
    <property type="entry name" value="P-loop containing nucleotide triphosphate hydrolases"/>
    <property type="match status" value="1"/>
</dbReference>
<dbReference type="InterPro" id="IPR036640">
    <property type="entry name" value="ABC1_TM_sf"/>
</dbReference>
<dbReference type="Proteomes" id="UP000823937">
    <property type="component" value="Unassembled WGS sequence"/>
</dbReference>
<organism evidence="10 11">
    <name type="scientific">Candidatus Pseudogracilibacillus intestinigallinarum</name>
    <dbReference type="NCBI Taxonomy" id="2838742"/>
    <lineage>
        <taxon>Bacteria</taxon>
        <taxon>Bacillati</taxon>
        <taxon>Bacillota</taxon>
        <taxon>Bacilli</taxon>
        <taxon>Bacillales</taxon>
        <taxon>Bacillaceae</taxon>
        <taxon>Pseudogracilibacillus</taxon>
    </lineage>
</organism>
<dbReference type="GO" id="GO:0015421">
    <property type="term" value="F:ABC-type oligopeptide transporter activity"/>
    <property type="evidence" value="ECO:0007669"/>
    <property type="project" value="TreeGrafter"/>
</dbReference>
<dbReference type="PROSITE" id="PS50929">
    <property type="entry name" value="ABC_TM1F"/>
    <property type="match status" value="1"/>
</dbReference>
<dbReference type="SUPFAM" id="SSF90123">
    <property type="entry name" value="ABC transporter transmembrane region"/>
    <property type="match status" value="1"/>
</dbReference>
<dbReference type="GO" id="GO:0005524">
    <property type="term" value="F:ATP binding"/>
    <property type="evidence" value="ECO:0007669"/>
    <property type="project" value="UniProtKB-KW"/>
</dbReference>
<dbReference type="SMART" id="SM00382">
    <property type="entry name" value="AAA"/>
    <property type="match status" value="1"/>
</dbReference>
<evidence type="ECO:0000256" key="5">
    <source>
        <dbReference type="ARBA" id="ARBA00022989"/>
    </source>
</evidence>
<evidence type="ECO:0000259" key="8">
    <source>
        <dbReference type="PROSITE" id="PS50893"/>
    </source>
</evidence>
<feature type="transmembrane region" description="Helical" evidence="7">
    <location>
        <begin position="18"/>
        <end position="41"/>
    </location>
</feature>
<dbReference type="PANTHER" id="PTHR43394:SF1">
    <property type="entry name" value="ATP-BINDING CASSETTE SUB-FAMILY B MEMBER 10, MITOCHONDRIAL"/>
    <property type="match status" value="1"/>
</dbReference>
<evidence type="ECO:0000313" key="11">
    <source>
        <dbReference type="Proteomes" id="UP000823937"/>
    </source>
</evidence>
<dbReference type="Pfam" id="PF00005">
    <property type="entry name" value="ABC_tran"/>
    <property type="match status" value="1"/>
</dbReference>
<name>A0A9D1TKL4_9BACI</name>
<keyword evidence="6 7" id="KW-0472">Membrane</keyword>
<feature type="transmembrane region" description="Helical" evidence="7">
    <location>
        <begin position="133"/>
        <end position="153"/>
    </location>
</feature>
<dbReference type="GO" id="GO:0016887">
    <property type="term" value="F:ATP hydrolysis activity"/>
    <property type="evidence" value="ECO:0007669"/>
    <property type="project" value="InterPro"/>
</dbReference>
<evidence type="ECO:0000256" key="7">
    <source>
        <dbReference type="SAM" id="Phobius"/>
    </source>
</evidence>
<evidence type="ECO:0000256" key="2">
    <source>
        <dbReference type="ARBA" id="ARBA00022692"/>
    </source>
</evidence>
<dbReference type="PANTHER" id="PTHR43394">
    <property type="entry name" value="ATP-DEPENDENT PERMEASE MDL1, MITOCHONDRIAL"/>
    <property type="match status" value="1"/>
</dbReference>
<dbReference type="InterPro" id="IPR003439">
    <property type="entry name" value="ABC_transporter-like_ATP-bd"/>
</dbReference>
<accession>A0A9D1TKL4</accession>
<dbReference type="InterPro" id="IPR003593">
    <property type="entry name" value="AAA+_ATPase"/>
</dbReference>
<feature type="domain" description="ABC transmembrane type-1" evidence="9">
    <location>
        <begin position="18"/>
        <end position="299"/>
    </location>
</feature>
<dbReference type="InterPro" id="IPR039421">
    <property type="entry name" value="Type_1_exporter"/>
</dbReference>
<dbReference type="InterPro" id="IPR014223">
    <property type="entry name" value="ABC_CydC/D"/>
</dbReference>
<protein>
    <submittedName>
        <fullName evidence="10">Thiol reductant ABC exporter subunit CydC</fullName>
    </submittedName>
</protein>
<dbReference type="GO" id="GO:0005886">
    <property type="term" value="C:plasma membrane"/>
    <property type="evidence" value="ECO:0007669"/>
    <property type="project" value="UniProtKB-SubCell"/>
</dbReference>
<evidence type="ECO:0000256" key="4">
    <source>
        <dbReference type="ARBA" id="ARBA00022840"/>
    </source>
</evidence>
<sequence>MHDWVSTYIKQFKGKMSLAVLFGFLGIASGAMLLFVSGYLISKSSLRPENIMLVYVPIVSVRAFSIGQAVFPYLEKLVGHDVVLSILAKYRKRLYDALEKDAISLRGKYETGDLFQVLSEDIERLQDFYLKTLFPSIIGLLIYTIIIIVIGVFDIVFMVYFVLLLGIIVFLIPFISYMKMKQTYSEERVERNNYYRHVTDAIFGQLDWLISGRYNELEKNMMQHHETLLQYEQKTNRWHHVRDAVLRFIGGISIVVMLIWTNKIVGEEVISATVLAAFVLMTFSIIDALLPLSDAMEEVPIYKETMDRLQTFVHVEKTNEDTSSVITPLDGPLGIELRNVMYQYDGEKENTIHDISVQVLPGEKVALLGKSGAGKSTLLKMLAGLLKPTKGEILVGNEMIDASFLSKHIAVLNQKPHIFHTTVANNIRIGCENVTDEEIEMVLEKVHLMDYIRTLPKGIHTNVDELGKRFSGGQRQRIAFARVLVQETPIILLDEPTVGLDPKTERDLIQTFVEAASDKTMVLVTHHLIGAKWMDQVVFLEDGQIKLAGHHDQLLKENDYYRALYALEEQM</sequence>
<dbReference type="InterPro" id="IPR017871">
    <property type="entry name" value="ABC_transporter-like_CS"/>
</dbReference>
<dbReference type="GO" id="GO:0045454">
    <property type="term" value="P:cell redox homeostasis"/>
    <property type="evidence" value="ECO:0007669"/>
    <property type="project" value="InterPro"/>
</dbReference>
<evidence type="ECO:0000256" key="1">
    <source>
        <dbReference type="ARBA" id="ARBA00004651"/>
    </source>
</evidence>
<evidence type="ECO:0000256" key="6">
    <source>
        <dbReference type="ARBA" id="ARBA00023136"/>
    </source>
</evidence>
<dbReference type="GO" id="GO:0034775">
    <property type="term" value="P:glutathione transmembrane transport"/>
    <property type="evidence" value="ECO:0007669"/>
    <property type="project" value="InterPro"/>
</dbReference>
<dbReference type="AlphaFoldDB" id="A0A9D1TKL4"/>
<feature type="transmembrane region" description="Helical" evidence="7">
    <location>
        <begin position="244"/>
        <end position="263"/>
    </location>
</feature>
<dbReference type="NCBIfam" id="TIGR02868">
    <property type="entry name" value="CydC"/>
    <property type="match status" value="1"/>
</dbReference>
<evidence type="ECO:0000313" key="10">
    <source>
        <dbReference type="EMBL" id="HIV75594.1"/>
    </source>
</evidence>
<dbReference type="InterPro" id="IPR011527">
    <property type="entry name" value="ABC1_TM_dom"/>
</dbReference>
<dbReference type="PROSITE" id="PS50893">
    <property type="entry name" value="ABC_TRANSPORTER_2"/>
    <property type="match status" value="1"/>
</dbReference>
<keyword evidence="2 7" id="KW-0812">Transmembrane</keyword>
<keyword evidence="5 7" id="KW-1133">Transmembrane helix</keyword>
<dbReference type="Gene3D" id="1.20.1560.10">
    <property type="entry name" value="ABC transporter type 1, transmembrane domain"/>
    <property type="match status" value="1"/>
</dbReference>
<feature type="transmembrane region" description="Helical" evidence="7">
    <location>
        <begin position="53"/>
        <end position="74"/>
    </location>
</feature>
<evidence type="ECO:0000256" key="3">
    <source>
        <dbReference type="ARBA" id="ARBA00022741"/>
    </source>
</evidence>
<feature type="domain" description="ABC transporter" evidence="8">
    <location>
        <begin position="335"/>
        <end position="567"/>
    </location>
</feature>
<gene>
    <name evidence="10" type="primary">cydC</name>
    <name evidence="10" type="ORF">H9895_11010</name>
</gene>
<proteinExistence type="predicted"/>
<dbReference type="SUPFAM" id="SSF52540">
    <property type="entry name" value="P-loop containing nucleoside triphosphate hydrolases"/>
    <property type="match status" value="1"/>
</dbReference>
<evidence type="ECO:0000259" key="9">
    <source>
        <dbReference type="PROSITE" id="PS50929"/>
    </source>
</evidence>
<comment type="subcellular location">
    <subcellularLocation>
        <location evidence="1">Cell membrane</location>
        <topology evidence="1">Multi-pass membrane protein</topology>
    </subcellularLocation>
</comment>